<dbReference type="EC" id="3.5.1.44" evidence="27"/>
<evidence type="ECO:0000256" key="27">
    <source>
        <dbReference type="ARBA" id="ARBA00039019"/>
    </source>
</evidence>
<comment type="catalytic activity">
    <reaction evidence="38">
        <text>L-glutaminyl-[protein] + histamine = 5-histaminyl-L-glutamyl-[protein] + NH4(+)</text>
        <dbReference type="Rhea" id="RHEA:66564"/>
        <dbReference type="Rhea" id="RHEA-COMP:10207"/>
        <dbReference type="Rhea" id="RHEA-COMP:17056"/>
        <dbReference type="ChEBI" id="CHEBI:28938"/>
        <dbReference type="ChEBI" id="CHEBI:30011"/>
        <dbReference type="ChEBI" id="CHEBI:58432"/>
        <dbReference type="ChEBI" id="CHEBI:167179"/>
    </reaction>
    <physiologicalReaction direction="left-to-right" evidence="38">
        <dbReference type="Rhea" id="RHEA:66565"/>
    </physiologicalReaction>
</comment>
<evidence type="ECO:0000313" key="45">
    <source>
        <dbReference type="Proteomes" id="UP000314986"/>
    </source>
</evidence>
<evidence type="ECO:0000256" key="8">
    <source>
        <dbReference type="ARBA" id="ARBA00022454"/>
    </source>
</evidence>
<dbReference type="InterPro" id="IPR038765">
    <property type="entry name" value="Papain-like_cys_pep_sf"/>
</dbReference>
<dbReference type="InterPro" id="IPR008958">
    <property type="entry name" value="Transglutaminase_C"/>
</dbReference>
<evidence type="ECO:0000256" key="21">
    <source>
        <dbReference type="ARBA" id="ARBA00023136"/>
    </source>
</evidence>
<comment type="catalytic activity">
    <reaction evidence="25">
        <text>L-glutaminyl-[protein] + serotonin = 5-serotonyl-L-glutamyl-[protein] + NH4(+)</text>
        <dbReference type="Rhea" id="RHEA:66552"/>
        <dbReference type="Rhea" id="RHEA-COMP:10207"/>
        <dbReference type="Rhea" id="RHEA-COMP:17052"/>
        <dbReference type="ChEBI" id="CHEBI:28938"/>
        <dbReference type="ChEBI" id="CHEBI:30011"/>
        <dbReference type="ChEBI" id="CHEBI:167174"/>
        <dbReference type="ChEBI" id="CHEBI:350546"/>
    </reaction>
    <physiologicalReaction direction="left-to-right" evidence="25">
        <dbReference type="Rhea" id="RHEA:66553"/>
    </physiologicalReaction>
</comment>
<sequence>MCLVDNRFAPFLVLELSKIDFHFEQNNVQHKTNKFGKERLIIRRGKEISITLYFDECHWLCLFLLYCLSGVTDKGPMIEFELADQLRKNEWSASVHKNSGSELSVIILPPANSIIGHYSLKCKISSDGKSATAEMGKFVLLFNPWCKDDDVFMDNKLDLKEYVQSDQGLLYQGVKMFIKTLAWHFGQVLASYILDICLAILDQSNNFLANPAKDYSKRNKPVYVSRVVTAMMNSEDDKGILLGRWSSTYPDGVNPLTWNGSTSILQQWYKNGFQAVRYGQCWVFSAVACTVFRCLGIPSRPITNFNSAHDTNANLEIDCIVDMKGKKIPGASRDTIWNFHCWTECWMKRCDLKPEFDGWQVLDATPQEKSEGIYCCGPTSIKAIKNGHINEKYDTKFVFSEVNADHVSWCLDEAKKLRKISVNTSIIGKFISTKGVKNDERVDITIFYKCPEGSAEERQTYNNANIERINIEPVDKEIYLKVITPIKHMNGSDLDIEIYLSNKATKEKYCDIMITAHTILYNGEILKKCGKKNESNLPIGPKKGPLFNDSSKDCHLQKASVSPAMHWSINSDCDYICL</sequence>
<evidence type="ECO:0000256" key="40">
    <source>
        <dbReference type="ARBA" id="ARBA00048365"/>
    </source>
</evidence>
<evidence type="ECO:0000256" key="41">
    <source>
        <dbReference type="PIRSR" id="PIRSR000459-1"/>
    </source>
</evidence>
<dbReference type="GO" id="GO:0006508">
    <property type="term" value="P:proteolysis"/>
    <property type="evidence" value="ECO:0007669"/>
    <property type="project" value="UniProtKB-KW"/>
</dbReference>
<evidence type="ECO:0000256" key="34">
    <source>
        <dbReference type="ARBA" id="ARBA00042912"/>
    </source>
</evidence>
<dbReference type="SUPFAM" id="SSF81296">
    <property type="entry name" value="E set domains"/>
    <property type="match status" value="1"/>
</dbReference>
<dbReference type="InterPro" id="IPR002931">
    <property type="entry name" value="Transglutaminase-like"/>
</dbReference>
<evidence type="ECO:0000256" key="28">
    <source>
        <dbReference type="ARBA" id="ARBA00040561"/>
    </source>
</evidence>
<evidence type="ECO:0000256" key="10">
    <source>
        <dbReference type="ARBA" id="ARBA00022490"/>
    </source>
</evidence>
<name>A0A4W3IS67_CALMI</name>
<evidence type="ECO:0000256" key="38">
    <source>
        <dbReference type="ARBA" id="ARBA00047876"/>
    </source>
</evidence>
<dbReference type="Gene3D" id="2.60.40.10">
    <property type="entry name" value="Immunoglobulins"/>
    <property type="match status" value="2"/>
</dbReference>
<evidence type="ECO:0000256" key="12">
    <source>
        <dbReference type="ARBA" id="ARBA00022530"/>
    </source>
</evidence>
<evidence type="ECO:0000256" key="35">
    <source>
        <dbReference type="ARBA" id="ARBA00043104"/>
    </source>
</evidence>
<keyword evidence="15 42" id="KW-0479">Metal-binding</keyword>
<dbReference type="AlphaFoldDB" id="A0A4W3IS67"/>
<evidence type="ECO:0000256" key="26">
    <source>
        <dbReference type="ARBA" id="ARBA00036876"/>
    </source>
</evidence>
<evidence type="ECO:0000256" key="6">
    <source>
        <dbReference type="ARBA" id="ARBA00004514"/>
    </source>
</evidence>
<dbReference type="InterPro" id="IPR014756">
    <property type="entry name" value="Ig_E-set"/>
</dbReference>
<dbReference type="InParanoid" id="A0A4W3IS67"/>
<evidence type="ECO:0000256" key="24">
    <source>
        <dbReference type="ARBA" id="ARBA00024222"/>
    </source>
</evidence>
<feature type="domain" description="Transglutaminase-like" evidence="43">
    <location>
        <begin position="273"/>
        <end position="366"/>
    </location>
</feature>
<accession>A0A4W3IS67</accession>
<keyword evidence="21" id="KW-0472">Membrane</keyword>
<dbReference type="GO" id="GO:0008233">
    <property type="term" value="F:peptidase activity"/>
    <property type="evidence" value="ECO:0007669"/>
    <property type="project" value="UniProtKB-KW"/>
</dbReference>
<dbReference type="Proteomes" id="UP000314986">
    <property type="component" value="Unassembled WGS sequence"/>
</dbReference>
<evidence type="ECO:0000256" key="13">
    <source>
        <dbReference type="ARBA" id="ARBA00022670"/>
    </source>
</evidence>
<reference evidence="44" key="4">
    <citation type="submission" date="2025-08" db="UniProtKB">
        <authorList>
            <consortium name="Ensembl"/>
        </authorList>
    </citation>
    <scope>IDENTIFICATION</scope>
</reference>
<dbReference type="GO" id="GO:0003810">
    <property type="term" value="F:protein-glutamine gamma-glutamyltransferase activity"/>
    <property type="evidence" value="ECO:0007669"/>
    <property type="project" value="UniProtKB-EC"/>
</dbReference>
<feature type="active site" evidence="41">
    <location>
        <position position="363"/>
    </location>
</feature>
<keyword evidence="13" id="KW-0645">Protease</keyword>
<feature type="active site" evidence="41">
    <location>
        <position position="281"/>
    </location>
</feature>
<evidence type="ECO:0000256" key="5">
    <source>
        <dbReference type="ARBA" id="ARBA00004498"/>
    </source>
</evidence>
<dbReference type="SUPFAM" id="SSF49309">
    <property type="entry name" value="Transglutaminase, two C-terminal domains"/>
    <property type="match status" value="1"/>
</dbReference>
<keyword evidence="9" id="KW-1003">Cell membrane</keyword>
<dbReference type="InterPro" id="IPR001102">
    <property type="entry name" value="Transglutaminase_N"/>
</dbReference>
<keyword evidence="12" id="KW-0272">Extracellular matrix</keyword>
<keyword evidence="18 42" id="KW-0106">Calcium</keyword>
<dbReference type="InterPro" id="IPR013783">
    <property type="entry name" value="Ig-like_fold"/>
</dbReference>
<dbReference type="GO" id="GO:0005525">
    <property type="term" value="F:GTP binding"/>
    <property type="evidence" value="ECO:0007669"/>
    <property type="project" value="UniProtKB-KW"/>
</dbReference>
<evidence type="ECO:0000256" key="16">
    <source>
        <dbReference type="ARBA" id="ARBA00022741"/>
    </source>
</evidence>
<dbReference type="Gene3D" id="3.90.260.10">
    <property type="entry name" value="Transglutaminase-like"/>
    <property type="match status" value="1"/>
</dbReference>
<keyword evidence="20" id="KW-0342">GTP-binding</keyword>
<feature type="binding site" evidence="42">
    <location>
        <position position="457"/>
    </location>
    <ligand>
        <name>Ca(2+)</name>
        <dbReference type="ChEBI" id="CHEBI:29108"/>
    </ligand>
</feature>
<keyword evidence="45" id="KW-1185">Reference proteome</keyword>
<evidence type="ECO:0000256" key="1">
    <source>
        <dbReference type="ARBA" id="ARBA00004123"/>
    </source>
</evidence>
<reference evidence="45" key="1">
    <citation type="journal article" date="2006" name="Science">
        <title>Ancient noncoding elements conserved in the human genome.</title>
        <authorList>
            <person name="Venkatesh B."/>
            <person name="Kirkness E.F."/>
            <person name="Loh Y.H."/>
            <person name="Halpern A.L."/>
            <person name="Lee A.P."/>
            <person name="Johnson J."/>
            <person name="Dandona N."/>
            <person name="Viswanathan L.D."/>
            <person name="Tay A."/>
            <person name="Venter J.C."/>
            <person name="Strausberg R.L."/>
            <person name="Brenner S."/>
        </authorList>
    </citation>
    <scope>NUCLEOTIDE SEQUENCE [LARGE SCALE GENOMIC DNA]</scope>
</reference>
<evidence type="ECO:0000259" key="43">
    <source>
        <dbReference type="SMART" id="SM00460"/>
    </source>
</evidence>
<evidence type="ECO:0000256" key="25">
    <source>
        <dbReference type="ARBA" id="ARBA00036377"/>
    </source>
</evidence>
<keyword evidence="17" id="KW-0378">Hydrolase</keyword>
<evidence type="ECO:0000256" key="15">
    <source>
        <dbReference type="ARBA" id="ARBA00022723"/>
    </source>
</evidence>
<comment type="cofactor">
    <cofactor evidence="42">
        <name>Ca(2+)</name>
        <dbReference type="ChEBI" id="CHEBI:29108"/>
    </cofactor>
    <text evidence="42">Binds 1 Ca(2+) ion per subunit.</text>
</comment>
<feature type="active site" evidence="41">
    <location>
        <position position="340"/>
    </location>
</feature>
<keyword evidence="16" id="KW-0547">Nucleotide-binding</keyword>
<dbReference type="SMART" id="SM00460">
    <property type="entry name" value="TGc"/>
    <property type="match status" value="1"/>
</dbReference>
<keyword evidence="11" id="KW-0964">Secreted</keyword>
<proteinExistence type="inferred from homology"/>
<reference evidence="45" key="2">
    <citation type="journal article" date="2007" name="PLoS Biol.">
        <title>Survey sequencing and comparative analysis of the elephant shark (Callorhinchus milii) genome.</title>
        <authorList>
            <person name="Venkatesh B."/>
            <person name="Kirkness E.F."/>
            <person name="Loh Y.H."/>
            <person name="Halpern A.L."/>
            <person name="Lee A.P."/>
            <person name="Johnson J."/>
            <person name="Dandona N."/>
            <person name="Viswanathan L.D."/>
            <person name="Tay A."/>
            <person name="Venter J.C."/>
            <person name="Strausberg R.L."/>
            <person name="Brenner S."/>
        </authorList>
    </citation>
    <scope>NUCLEOTIDE SEQUENCE [LARGE SCALE GENOMIC DNA]</scope>
</reference>
<evidence type="ECO:0000256" key="23">
    <source>
        <dbReference type="ARBA" id="ARBA00023315"/>
    </source>
</evidence>
<comment type="subcellular location">
    <subcellularLocation>
        <location evidence="3">Cell membrane</location>
    </subcellularLocation>
    <subcellularLocation>
        <location evidence="4">Chromosome</location>
    </subcellularLocation>
    <subcellularLocation>
        <location evidence="6">Cytoplasm</location>
        <location evidence="6">Cytosol</location>
    </subcellularLocation>
    <subcellularLocation>
        <location evidence="2">Mitochondrion</location>
    </subcellularLocation>
    <subcellularLocation>
        <location evidence="1">Nucleus</location>
    </subcellularLocation>
    <subcellularLocation>
        <location evidence="5">Secreted</location>
        <location evidence="5">Extracellular space</location>
        <location evidence="5">Extracellular matrix</location>
    </subcellularLocation>
</comment>
<evidence type="ECO:0000256" key="33">
    <source>
        <dbReference type="ARBA" id="ARBA00042239"/>
    </source>
</evidence>
<dbReference type="GO" id="GO:0005886">
    <property type="term" value="C:plasma membrane"/>
    <property type="evidence" value="ECO:0007669"/>
    <property type="project" value="UniProtKB-SubCell"/>
</dbReference>
<dbReference type="GO" id="GO:0005634">
    <property type="term" value="C:nucleus"/>
    <property type="evidence" value="ECO:0007669"/>
    <property type="project" value="UniProtKB-SubCell"/>
</dbReference>
<comment type="catalytic activity">
    <reaction evidence="26">
        <text>L-glutaminyl-[protein] + L-lysyl-[protein] = [protein]-L-lysyl-N(6)-5-L-glutamyl-[protein] + NH4(+)</text>
        <dbReference type="Rhea" id="RHEA:54816"/>
        <dbReference type="Rhea" id="RHEA-COMP:9752"/>
        <dbReference type="Rhea" id="RHEA-COMP:10207"/>
        <dbReference type="Rhea" id="RHEA-COMP:14005"/>
        <dbReference type="ChEBI" id="CHEBI:28938"/>
        <dbReference type="ChEBI" id="CHEBI:29969"/>
        <dbReference type="ChEBI" id="CHEBI:30011"/>
        <dbReference type="ChEBI" id="CHEBI:138370"/>
        <dbReference type="EC" id="2.3.2.13"/>
    </reaction>
    <physiologicalReaction direction="left-to-right" evidence="26">
        <dbReference type="Rhea" id="RHEA:54817"/>
    </physiologicalReaction>
</comment>
<evidence type="ECO:0000256" key="36">
    <source>
        <dbReference type="ARBA" id="ARBA00043138"/>
    </source>
</evidence>
<keyword evidence="14" id="KW-0808">Transferase</keyword>
<reference evidence="45" key="3">
    <citation type="journal article" date="2014" name="Nature">
        <title>Elephant shark genome provides unique insights into gnathostome evolution.</title>
        <authorList>
            <consortium name="International Elephant Shark Genome Sequencing Consortium"/>
            <person name="Venkatesh B."/>
            <person name="Lee A.P."/>
            <person name="Ravi V."/>
            <person name="Maurya A.K."/>
            <person name="Lian M.M."/>
            <person name="Swann J.B."/>
            <person name="Ohta Y."/>
            <person name="Flajnik M.F."/>
            <person name="Sutoh Y."/>
            <person name="Kasahara M."/>
            <person name="Hoon S."/>
            <person name="Gangu V."/>
            <person name="Roy S.W."/>
            <person name="Irimia M."/>
            <person name="Korzh V."/>
            <person name="Kondrychyn I."/>
            <person name="Lim Z.W."/>
            <person name="Tay B.H."/>
            <person name="Tohari S."/>
            <person name="Kong K.W."/>
            <person name="Ho S."/>
            <person name="Lorente-Galdos B."/>
            <person name="Quilez J."/>
            <person name="Marques-Bonet T."/>
            <person name="Raney B.J."/>
            <person name="Ingham P.W."/>
            <person name="Tay A."/>
            <person name="Hillier L.W."/>
            <person name="Minx P."/>
            <person name="Boehm T."/>
            <person name="Wilson R.K."/>
            <person name="Brenner S."/>
            <person name="Warren W.C."/>
        </authorList>
    </citation>
    <scope>NUCLEOTIDE SEQUENCE [LARGE SCALE GENOMIC DNA]</scope>
</reference>
<dbReference type="InterPro" id="IPR050779">
    <property type="entry name" value="Transglutaminase"/>
</dbReference>
<evidence type="ECO:0000256" key="22">
    <source>
        <dbReference type="ARBA" id="ARBA00023242"/>
    </source>
</evidence>
<evidence type="ECO:0000256" key="11">
    <source>
        <dbReference type="ARBA" id="ARBA00022525"/>
    </source>
</evidence>
<evidence type="ECO:0000256" key="32">
    <source>
        <dbReference type="ARBA" id="ARBA00042105"/>
    </source>
</evidence>
<evidence type="ECO:0000256" key="3">
    <source>
        <dbReference type="ARBA" id="ARBA00004236"/>
    </source>
</evidence>
<dbReference type="SUPFAM" id="SSF54001">
    <property type="entry name" value="Cysteine proteinases"/>
    <property type="match status" value="1"/>
</dbReference>
<evidence type="ECO:0000256" key="20">
    <source>
        <dbReference type="ARBA" id="ARBA00023134"/>
    </source>
</evidence>
<dbReference type="PANTHER" id="PTHR11590:SF6">
    <property type="entry name" value="PROTEIN-GLUTAMINE GAMMA-GLUTAMYLTRANSFERASE 2"/>
    <property type="match status" value="1"/>
</dbReference>
<dbReference type="Pfam" id="PF01841">
    <property type="entry name" value="Transglut_core"/>
    <property type="match status" value="1"/>
</dbReference>
<comment type="catalytic activity">
    <reaction evidence="39">
        <text>L-glutaminyl-[protein] + (R)-noradrenaline = 5-(R)-noradrenalinyl-L-glutamyl-[protein] + NH4(+)</text>
        <dbReference type="Rhea" id="RHEA:66560"/>
        <dbReference type="Rhea" id="RHEA-COMP:10207"/>
        <dbReference type="Rhea" id="RHEA-COMP:17054"/>
        <dbReference type="ChEBI" id="CHEBI:28938"/>
        <dbReference type="ChEBI" id="CHEBI:30011"/>
        <dbReference type="ChEBI" id="CHEBI:72587"/>
        <dbReference type="ChEBI" id="CHEBI:167178"/>
    </reaction>
    <physiologicalReaction direction="left-to-right" evidence="39">
        <dbReference type="Rhea" id="RHEA:66561"/>
    </physiologicalReaction>
</comment>
<organism evidence="44 45">
    <name type="scientific">Callorhinchus milii</name>
    <name type="common">Ghost shark</name>
    <dbReference type="NCBI Taxonomy" id="7868"/>
    <lineage>
        <taxon>Eukaryota</taxon>
        <taxon>Metazoa</taxon>
        <taxon>Chordata</taxon>
        <taxon>Craniata</taxon>
        <taxon>Vertebrata</taxon>
        <taxon>Chondrichthyes</taxon>
        <taxon>Holocephali</taxon>
        <taxon>Chimaeriformes</taxon>
        <taxon>Callorhinchidae</taxon>
        <taxon>Callorhinchus</taxon>
    </lineage>
</organism>
<evidence type="ECO:0000256" key="39">
    <source>
        <dbReference type="ARBA" id="ARBA00048230"/>
    </source>
</evidence>
<comment type="similarity">
    <text evidence="7">Belongs to the transglutaminase superfamily. Transglutaminase family.</text>
</comment>
<evidence type="ECO:0000256" key="4">
    <source>
        <dbReference type="ARBA" id="ARBA00004286"/>
    </source>
</evidence>
<dbReference type="GO" id="GO:0005694">
    <property type="term" value="C:chromosome"/>
    <property type="evidence" value="ECO:0007669"/>
    <property type="project" value="UniProtKB-SubCell"/>
</dbReference>
<evidence type="ECO:0000256" key="18">
    <source>
        <dbReference type="ARBA" id="ARBA00022837"/>
    </source>
</evidence>
<feature type="binding site" evidence="42">
    <location>
        <position position="403"/>
    </location>
    <ligand>
        <name>Ca(2+)</name>
        <dbReference type="ChEBI" id="CHEBI:29108"/>
    </ligand>
</feature>
<evidence type="ECO:0000256" key="2">
    <source>
        <dbReference type="ARBA" id="ARBA00004173"/>
    </source>
</evidence>
<evidence type="ECO:0000313" key="44">
    <source>
        <dbReference type="Ensembl" id="ENSCMIP00000033314.1"/>
    </source>
</evidence>
<feature type="binding site" evidence="42">
    <location>
        <position position="452"/>
    </location>
    <ligand>
        <name>Ca(2+)</name>
        <dbReference type="ChEBI" id="CHEBI:29108"/>
    </ligand>
</feature>
<feature type="binding site" evidence="42">
    <location>
        <position position="405"/>
    </location>
    <ligand>
        <name>Ca(2+)</name>
        <dbReference type="ChEBI" id="CHEBI:29108"/>
    </ligand>
</feature>
<protein>
    <recommendedName>
        <fullName evidence="28">Protein-glutamine gamma-glutamyltransferase 2</fullName>
        <ecNumber evidence="24">2.3.2.13</ecNumber>
        <ecNumber evidence="27">3.5.1.44</ecNumber>
    </recommendedName>
    <alternativeName>
        <fullName evidence="31">Isopeptidase TGM2</fullName>
    </alternativeName>
    <alternativeName>
        <fullName evidence="33">Protein-glutamine deamidase TGM2</fullName>
    </alternativeName>
    <alternativeName>
        <fullName evidence="32">Protein-glutamine dopaminyltransferase TGM2</fullName>
    </alternativeName>
    <alternativeName>
        <fullName evidence="35">Protein-glutamine histaminyltransferase TGM2</fullName>
    </alternativeName>
    <alternativeName>
        <fullName evidence="36">Protein-glutamine noradrenalinyltransferase TGM2</fullName>
    </alternativeName>
    <alternativeName>
        <fullName evidence="34">Protein-glutamine serotonyltransferase TGM2</fullName>
    </alternativeName>
    <alternativeName>
        <fullName evidence="30">Tissue transglutaminase</fullName>
    </alternativeName>
    <alternativeName>
        <fullName evidence="29">Transglutaminase-2</fullName>
    </alternativeName>
</protein>
<keyword evidence="19" id="KW-0496">Mitochondrion</keyword>
<dbReference type="InterPro" id="IPR023608">
    <property type="entry name" value="Transglutaminase_animal"/>
</dbReference>
<dbReference type="PIRSF" id="PIRSF000459">
    <property type="entry name" value="TGM_EBP42"/>
    <property type="match status" value="1"/>
</dbReference>
<keyword evidence="8" id="KW-0158">Chromosome</keyword>
<evidence type="ECO:0000256" key="7">
    <source>
        <dbReference type="ARBA" id="ARBA00005968"/>
    </source>
</evidence>
<dbReference type="GO" id="GO:0005739">
    <property type="term" value="C:mitochondrion"/>
    <property type="evidence" value="ECO:0007669"/>
    <property type="project" value="UniProtKB-SubCell"/>
</dbReference>
<comment type="catalytic activity">
    <reaction evidence="40">
        <text>L-glutaminyl-[protein] + dopamine = 5-dopaminyl-L-glutamyl-[protein] + NH4(+)</text>
        <dbReference type="Rhea" id="RHEA:66556"/>
        <dbReference type="Rhea" id="RHEA-COMP:10207"/>
        <dbReference type="Rhea" id="RHEA-COMP:17053"/>
        <dbReference type="ChEBI" id="CHEBI:28938"/>
        <dbReference type="ChEBI" id="CHEBI:30011"/>
        <dbReference type="ChEBI" id="CHEBI:59905"/>
        <dbReference type="ChEBI" id="CHEBI:167175"/>
    </reaction>
    <physiologicalReaction direction="left-to-right" evidence="40">
        <dbReference type="Rhea" id="RHEA:66557"/>
    </physiologicalReaction>
</comment>
<dbReference type="Pfam" id="PF00868">
    <property type="entry name" value="Transglut_N"/>
    <property type="match status" value="1"/>
</dbReference>
<comment type="catalytic activity">
    <reaction evidence="37">
        <text>L-glutaminyl-[protein] + H2O = L-glutamyl-[protein] + NH4(+)</text>
        <dbReference type="Rhea" id="RHEA:16441"/>
        <dbReference type="Rhea" id="RHEA-COMP:10207"/>
        <dbReference type="Rhea" id="RHEA-COMP:10208"/>
        <dbReference type="ChEBI" id="CHEBI:15377"/>
        <dbReference type="ChEBI" id="CHEBI:28938"/>
        <dbReference type="ChEBI" id="CHEBI:29973"/>
        <dbReference type="ChEBI" id="CHEBI:30011"/>
        <dbReference type="EC" id="3.5.1.44"/>
    </reaction>
    <physiologicalReaction direction="left-to-right" evidence="37">
        <dbReference type="Rhea" id="RHEA:16442"/>
    </physiologicalReaction>
</comment>
<dbReference type="EC" id="2.3.2.13" evidence="24"/>
<evidence type="ECO:0000256" key="29">
    <source>
        <dbReference type="ARBA" id="ARBA00041650"/>
    </source>
</evidence>
<evidence type="ECO:0000256" key="31">
    <source>
        <dbReference type="ARBA" id="ARBA00042099"/>
    </source>
</evidence>
<dbReference type="GeneTree" id="ENSGT01050000244866"/>
<dbReference type="GO" id="GO:0005829">
    <property type="term" value="C:cytosol"/>
    <property type="evidence" value="ECO:0007669"/>
    <property type="project" value="UniProtKB-SubCell"/>
</dbReference>
<dbReference type="GO" id="GO:0050568">
    <property type="term" value="F:protein-glutamine glutaminase activity"/>
    <property type="evidence" value="ECO:0007669"/>
    <property type="project" value="UniProtKB-EC"/>
</dbReference>
<keyword evidence="10" id="KW-0963">Cytoplasm</keyword>
<dbReference type="Pfam" id="PF00927">
    <property type="entry name" value="Transglut_C"/>
    <property type="match status" value="1"/>
</dbReference>
<keyword evidence="23" id="KW-0012">Acyltransferase</keyword>
<evidence type="ECO:0000256" key="37">
    <source>
        <dbReference type="ARBA" id="ARBA00047868"/>
    </source>
</evidence>
<evidence type="ECO:0000256" key="30">
    <source>
        <dbReference type="ARBA" id="ARBA00041677"/>
    </source>
</evidence>
<dbReference type="InterPro" id="IPR036985">
    <property type="entry name" value="Transglutaminase-like_sf"/>
</dbReference>
<dbReference type="GO" id="GO:0046872">
    <property type="term" value="F:metal ion binding"/>
    <property type="evidence" value="ECO:0007669"/>
    <property type="project" value="UniProtKB-KW"/>
</dbReference>
<dbReference type="InterPro" id="IPR036238">
    <property type="entry name" value="Transglutaminase_C_sf"/>
</dbReference>
<evidence type="ECO:0000256" key="42">
    <source>
        <dbReference type="PIRSR" id="PIRSR000459-2"/>
    </source>
</evidence>
<evidence type="ECO:0000256" key="19">
    <source>
        <dbReference type="ARBA" id="ARBA00023128"/>
    </source>
</evidence>
<keyword evidence="22" id="KW-0539">Nucleus</keyword>
<evidence type="ECO:0000256" key="9">
    <source>
        <dbReference type="ARBA" id="ARBA00022475"/>
    </source>
</evidence>
<reference evidence="44" key="5">
    <citation type="submission" date="2025-09" db="UniProtKB">
        <authorList>
            <consortium name="Ensembl"/>
        </authorList>
    </citation>
    <scope>IDENTIFICATION</scope>
</reference>
<evidence type="ECO:0000256" key="14">
    <source>
        <dbReference type="ARBA" id="ARBA00022679"/>
    </source>
</evidence>
<evidence type="ECO:0000256" key="17">
    <source>
        <dbReference type="ARBA" id="ARBA00022801"/>
    </source>
</evidence>
<dbReference type="FunFam" id="3.90.260.10:FF:000001">
    <property type="entry name" value="Protein-glutamine gamma-glutamyltransferase 2"/>
    <property type="match status" value="1"/>
</dbReference>
<dbReference type="PANTHER" id="PTHR11590">
    <property type="entry name" value="PROTEIN-GLUTAMINE GAMMA-GLUTAMYLTRANSFERASE"/>
    <property type="match status" value="1"/>
</dbReference>
<dbReference type="Ensembl" id="ENSCMIT00000033820.1">
    <property type="protein sequence ID" value="ENSCMIP00000033314.1"/>
    <property type="gene ID" value="ENSCMIG00000014200.1"/>
</dbReference>